<feature type="domain" description="TauD/TfdA-like" evidence="7">
    <location>
        <begin position="78"/>
        <end position="321"/>
    </location>
</feature>
<sequence>MTTSVAYRSPLVVPSPQMVPTPEGASGVTLDCRPYAAQIQQAIASRRPVSLADTERFLVEAEMLFHALPEPLRRAVIELKSGLSRYPFLILKGLPTEQSLPPTPLDSRRPRMERFMVGEWLSAAIAKALGEPFGLVQQNEGELIQHNSPVKLHETAQSGESSKTELLFHTDGSFLPLTPDYNVISCLRPDPAREAVTSFTSLEDLLAELSPKHRELLSQPRFLADGVEYDYDEVNERGNRTHHVPLLRGTAEQPYIFYDQDIHRAVDAEAAEALRALDAALEAKAIHVKLEAGDVALFDNRRCMHKRSPFHANYDGKDRWCLLTYVSSSALEATRERRAAGRRRVLDIPANL</sequence>
<proteinExistence type="inferred from homology"/>
<dbReference type="RefSeq" id="WP_321544181.1">
    <property type="nucleotide sequence ID" value="NZ_JAXIVS010000001.1"/>
</dbReference>
<dbReference type="EMBL" id="JAXIVS010000001">
    <property type="protein sequence ID" value="MDY7225471.1"/>
    <property type="molecule type" value="Genomic_DNA"/>
</dbReference>
<evidence type="ECO:0000256" key="1">
    <source>
        <dbReference type="ARBA" id="ARBA00001954"/>
    </source>
</evidence>
<comment type="similarity">
    <text evidence="2">Belongs to the clavaminate synthase family.</text>
</comment>
<dbReference type="InterPro" id="IPR014503">
    <property type="entry name" value="Clavaminate_syn-like"/>
</dbReference>
<evidence type="ECO:0000256" key="3">
    <source>
        <dbReference type="ARBA" id="ARBA00022723"/>
    </source>
</evidence>
<accession>A0ABU5GWA1</accession>
<dbReference type="Proteomes" id="UP001291309">
    <property type="component" value="Unassembled WGS sequence"/>
</dbReference>
<evidence type="ECO:0000256" key="2">
    <source>
        <dbReference type="ARBA" id="ARBA00008425"/>
    </source>
</evidence>
<organism evidence="8 9">
    <name type="scientific">Hyalangium rubrum</name>
    <dbReference type="NCBI Taxonomy" id="3103134"/>
    <lineage>
        <taxon>Bacteria</taxon>
        <taxon>Pseudomonadati</taxon>
        <taxon>Myxococcota</taxon>
        <taxon>Myxococcia</taxon>
        <taxon>Myxococcales</taxon>
        <taxon>Cystobacterineae</taxon>
        <taxon>Archangiaceae</taxon>
        <taxon>Hyalangium</taxon>
    </lineage>
</organism>
<keyword evidence="8" id="KW-0223">Dioxygenase</keyword>
<evidence type="ECO:0000313" key="8">
    <source>
        <dbReference type="EMBL" id="MDY7225471.1"/>
    </source>
</evidence>
<evidence type="ECO:0000259" key="7">
    <source>
        <dbReference type="Pfam" id="PF02668"/>
    </source>
</evidence>
<dbReference type="PANTHER" id="PTHR10696:SF56">
    <property type="entry name" value="TAUD_TFDA-LIKE DOMAIN-CONTAINING PROTEIN"/>
    <property type="match status" value="1"/>
</dbReference>
<protein>
    <submittedName>
        <fullName evidence="8">TauD/TfdA family dioxygenase</fullName>
    </submittedName>
</protein>
<evidence type="ECO:0000313" key="9">
    <source>
        <dbReference type="Proteomes" id="UP001291309"/>
    </source>
</evidence>
<dbReference type="PIRSF" id="PIRSF019543">
    <property type="entry name" value="Clavaminate_syn"/>
    <property type="match status" value="1"/>
</dbReference>
<dbReference type="Gene3D" id="3.60.130.10">
    <property type="entry name" value="Clavaminate synthase-like"/>
    <property type="match status" value="1"/>
</dbReference>
<reference evidence="8 9" key="1">
    <citation type="submission" date="2023-12" db="EMBL/GenBank/DDBJ databases">
        <title>the genome sequence of Hyalangium sp. s54d21.</title>
        <authorList>
            <person name="Zhang X."/>
        </authorList>
    </citation>
    <scope>NUCLEOTIDE SEQUENCE [LARGE SCALE GENOMIC DNA]</scope>
    <source>
        <strain evidence="9">s54d21</strain>
    </source>
</reference>
<keyword evidence="4" id="KW-0560">Oxidoreductase</keyword>
<dbReference type="InterPro" id="IPR050411">
    <property type="entry name" value="AlphaKG_dependent_hydroxylases"/>
</dbReference>
<keyword evidence="6" id="KW-0045">Antibiotic biosynthesis</keyword>
<dbReference type="GO" id="GO:0051213">
    <property type="term" value="F:dioxygenase activity"/>
    <property type="evidence" value="ECO:0007669"/>
    <property type="project" value="UniProtKB-KW"/>
</dbReference>
<comment type="caution">
    <text evidence="8">The sequence shown here is derived from an EMBL/GenBank/DDBJ whole genome shotgun (WGS) entry which is preliminary data.</text>
</comment>
<gene>
    <name evidence="8" type="ORF">SYV04_03720</name>
</gene>
<keyword evidence="3" id="KW-0479">Metal-binding</keyword>
<evidence type="ECO:0000256" key="5">
    <source>
        <dbReference type="ARBA" id="ARBA00023004"/>
    </source>
</evidence>
<keyword evidence="9" id="KW-1185">Reference proteome</keyword>
<evidence type="ECO:0000256" key="4">
    <source>
        <dbReference type="ARBA" id="ARBA00023002"/>
    </source>
</evidence>
<dbReference type="SUPFAM" id="SSF51197">
    <property type="entry name" value="Clavaminate synthase-like"/>
    <property type="match status" value="1"/>
</dbReference>
<dbReference type="InterPro" id="IPR003819">
    <property type="entry name" value="TauD/TfdA-like"/>
</dbReference>
<name>A0ABU5GWA1_9BACT</name>
<dbReference type="InterPro" id="IPR042098">
    <property type="entry name" value="TauD-like_sf"/>
</dbReference>
<dbReference type="Pfam" id="PF02668">
    <property type="entry name" value="TauD"/>
    <property type="match status" value="1"/>
</dbReference>
<dbReference type="PANTHER" id="PTHR10696">
    <property type="entry name" value="GAMMA-BUTYROBETAINE HYDROXYLASE-RELATED"/>
    <property type="match status" value="1"/>
</dbReference>
<comment type="cofactor">
    <cofactor evidence="1">
        <name>Fe(2+)</name>
        <dbReference type="ChEBI" id="CHEBI:29033"/>
    </cofactor>
</comment>
<keyword evidence="5" id="KW-0408">Iron</keyword>
<evidence type="ECO:0000256" key="6">
    <source>
        <dbReference type="ARBA" id="ARBA00023194"/>
    </source>
</evidence>